<proteinExistence type="predicted"/>
<comment type="caution">
    <text evidence="1">The sequence shown here is derived from an EMBL/GenBank/DDBJ whole genome shotgun (WGS) entry which is preliminary data.</text>
</comment>
<evidence type="ECO:0000313" key="1">
    <source>
        <dbReference type="EMBL" id="KAA1114299.1"/>
    </source>
</evidence>
<name>A0A5B0QMA4_PUCGR</name>
<reference evidence="1 2" key="1">
    <citation type="submission" date="2019-05" db="EMBL/GenBank/DDBJ databases">
        <title>Emergence of the Ug99 lineage of the wheat stem rust pathogen through somatic hybridization.</title>
        <authorList>
            <person name="Li F."/>
            <person name="Upadhyaya N.M."/>
            <person name="Sperschneider J."/>
            <person name="Matny O."/>
            <person name="Nguyen-Phuc H."/>
            <person name="Mago R."/>
            <person name="Raley C."/>
            <person name="Miller M.E."/>
            <person name="Silverstein K.A.T."/>
            <person name="Henningsen E."/>
            <person name="Hirsch C.D."/>
            <person name="Visser B."/>
            <person name="Pretorius Z.A."/>
            <person name="Steffenson B.J."/>
            <person name="Schwessinger B."/>
            <person name="Dodds P.N."/>
            <person name="Figueroa M."/>
        </authorList>
    </citation>
    <scope>NUCLEOTIDE SEQUENCE [LARGE SCALE GENOMIC DNA]</scope>
    <source>
        <strain evidence="1">21-0</strain>
    </source>
</reference>
<dbReference type="EMBL" id="VSWC01000014">
    <property type="protein sequence ID" value="KAA1114299.1"/>
    <property type="molecule type" value="Genomic_DNA"/>
</dbReference>
<dbReference type="AlphaFoldDB" id="A0A5B0QMA4"/>
<sequence>MFWASGNQELLRTYETGLHRRMVEERDARVVQKSQVYQPAEANAMASSGCEILPADDLVFDSIGLKETDAPEYDSDEEDLTPQKINSSCGFDAANELEEESEEIDWEDYLFKAMNQLSDQPIPHKLFQKEVGAASNSEWYPFKNKEVSRSSLLQTYPRILITHGDLFI</sequence>
<dbReference type="OrthoDB" id="10578351at2759"/>
<dbReference type="Proteomes" id="UP000324748">
    <property type="component" value="Unassembled WGS sequence"/>
</dbReference>
<gene>
    <name evidence="1" type="ORF">PGT21_003470</name>
</gene>
<accession>A0A5B0QMA4</accession>
<protein>
    <submittedName>
        <fullName evidence="1">Uncharacterized protein</fullName>
    </submittedName>
</protein>
<evidence type="ECO:0000313" key="2">
    <source>
        <dbReference type="Proteomes" id="UP000324748"/>
    </source>
</evidence>
<organism evidence="1 2">
    <name type="scientific">Puccinia graminis f. sp. tritici</name>
    <dbReference type="NCBI Taxonomy" id="56615"/>
    <lineage>
        <taxon>Eukaryota</taxon>
        <taxon>Fungi</taxon>
        <taxon>Dikarya</taxon>
        <taxon>Basidiomycota</taxon>
        <taxon>Pucciniomycotina</taxon>
        <taxon>Pucciniomycetes</taxon>
        <taxon>Pucciniales</taxon>
        <taxon>Pucciniaceae</taxon>
        <taxon>Puccinia</taxon>
    </lineage>
</organism>
<keyword evidence="2" id="KW-1185">Reference proteome</keyword>